<gene>
    <name evidence="2" type="ORF">BDV25DRAFT_134420</name>
</gene>
<dbReference type="EMBL" id="ML742448">
    <property type="protein sequence ID" value="KAE8144720.1"/>
    <property type="molecule type" value="Genomic_DNA"/>
</dbReference>
<accession>A0A5N6TEP1</accession>
<organism evidence="2 3">
    <name type="scientific">Aspergillus avenaceus</name>
    <dbReference type="NCBI Taxonomy" id="36643"/>
    <lineage>
        <taxon>Eukaryota</taxon>
        <taxon>Fungi</taxon>
        <taxon>Dikarya</taxon>
        <taxon>Ascomycota</taxon>
        <taxon>Pezizomycotina</taxon>
        <taxon>Eurotiomycetes</taxon>
        <taxon>Eurotiomycetidae</taxon>
        <taxon>Eurotiales</taxon>
        <taxon>Aspergillaceae</taxon>
        <taxon>Aspergillus</taxon>
        <taxon>Aspergillus subgen. Circumdati</taxon>
    </lineage>
</organism>
<keyword evidence="3" id="KW-1185">Reference proteome</keyword>
<dbReference type="Proteomes" id="UP000325780">
    <property type="component" value="Unassembled WGS sequence"/>
</dbReference>
<name>A0A5N6TEP1_ASPAV</name>
<protein>
    <submittedName>
        <fullName evidence="2">Uncharacterized protein</fullName>
    </submittedName>
</protein>
<evidence type="ECO:0000313" key="2">
    <source>
        <dbReference type="EMBL" id="KAE8144720.1"/>
    </source>
</evidence>
<evidence type="ECO:0000256" key="1">
    <source>
        <dbReference type="SAM" id="MobiDB-lite"/>
    </source>
</evidence>
<proteinExistence type="predicted"/>
<sequence length="356" mass="40122">METLVPFIPTDADLKNPLARRYMEEAGYLTNLRGSDPHGASGSNWTDKEVHVVRAIPLVNVHSERMIPKEYFPTEDNPDLRAASIDDIREFQADKFSGNTYQLLFDILSKLSVTKTSEAEILNNLQQSDSSSSDLSTSSTENSAENTSTDALKMYLGMVEENEDMSLNVYGTPTRFIWHIAGMKFEATNDGNIGVNYRGRYSRSDRNSKTPAVGFECKVRHAAGVKRGSGEAEDFLASVFRQEVAQLIGGLISQRRMLIRHPDQELFVIGMHGTVLYFSAAYFPPEYIRYLEMDHSANAYGPATIFLWVRRSRHFDFKSTEDRVQALKFLWALITYIASGTARVNIVFSALRVARN</sequence>
<feature type="region of interest" description="Disordered" evidence="1">
    <location>
        <begin position="124"/>
        <end position="147"/>
    </location>
</feature>
<feature type="compositionally biased region" description="Low complexity" evidence="1">
    <location>
        <begin position="125"/>
        <end position="147"/>
    </location>
</feature>
<evidence type="ECO:0000313" key="3">
    <source>
        <dbReference type="Proteomes" id="UP000325780"/>
    </source>
</evidence>
<reference evidence="2 3" key="1">
    <citation type="submission" date="2019-04" db="EMBL/GenBank/DDBJ databases">
        <title>Friends and foes A comparative genomics study of 23 Aspergillus species from section Flavi.</title>
        <authorList>
            <consortium name="DOE Joint Genome Institute"/>
            <person name="Kjaerbolling I."/>
            <person name="Vesth T."/>
            <person name="Frisvad J.C."/>
            <person name="Nybo J.L."/>
            <person name="Theobald S."/>
            <person name="Kildgaard S."/>
            <person name="Isbrandt T."/>
            <person name="Kuo A."/>
            <person name="Sato A."/>
            <person name="Lyhne E.K."/>
            <person name="Kogle M.E."/>
            <person name="Wiebenga A."/>
            <person name="Kun R.S."/>
            <person name="Lubbers R.J."/>
            <person name="Makela M.R."/>
            <person name="Barry K."/>
            <person name="Chovatia M."/>
            <person name="Clum A."/>
            <person name="Daum C."/>
            <person name="Haridas S."/>
            <person name="He G."/>
            <person name="LaButti K."/>
            <person name="Lipzen A."/>
            <person name="Mondo S."/>
            <person name="Riley R."/>
            <person name="Salamov A."/>
            <person name="Simmons B.A."/>
            <person name="Magnuson J.K."/>
            <person name="Henrissat B."/>
            <person name="Mortensen U.H."/>
            <person name="Larsen T.O."/>
            <person name="Devries R.P."/>
            <person name="Grigoriev I.V."/>
            <person name="Machida M."/>
            <person name="Baker S.E."/>
            <person name="Andersen M.R."/>
        </authorList>
    </citation>
    <scope>NUCLEOTIDE SEQUENCE [LARGE SCALE GENOMIC DNA]</scope>
    <source>
        <strain evidence="2 3">IBT 18842</strain>
    </source>
</reference>
<dbReference type="AlphaFoldDB" id="A0A5N6TEP1"/>
<dbReference type="OrthoDB" id="4526849at2759"/>